<evidence type="ECO:0000313" key="8">
    <source>
        <dbReference type="Proteomes" id="UP000654720"/>
    </source>
</evidence>
<accession>A0A413IH69</accession>
<dbReference type="EMBL" id="QRZA01000086">
    <property type="protein sequence ID" value="RGV28535.1"/>
    <property type="molecule type" value="Genomic_DNA"/>
</dbReference>
<dbReference type="EMBL" id="QRPV01000060">
    <property type="protein sequence ID" value="RHM37460.1"/>
    <property type="molecule type" value="Genomic_DNA"/>
</dbReference>
<evidence type="ECO:0000313" key="5">
    <source>
        <dbReference type="Proteomes" id="UP000283589"/>
    </source>
</evidence>
<evidence type="ECO:0000313" key="7">
    <source>
        <dbReference type="Proteomes" id="UP000286063"/>
    </source>
</evidence>
<reference evidence="1 8" key="2">
    <citation type="submission" date="2021-02" db="EMBL/GenBank/DDBJ databases">
        <title>FDA dAtabase for Regulatory Grade micrObial Sequences (FDA-ARGOS): Supporting development and validation of Infectious Disease Dx tests.</title>
        <authorList>
            <person name="Carlson P."/>
            <person name="Fischbach M."/>
            <person name="Hastie J."/>
            <person name="Bilen M."/>
            <person name="Cheng A."/>
            <person name="Tallon L."/>
            <person name="Sadzewicz L."/>
            <person name="Zhao X."/>
            <person name="Boylan J."/>
            <person name="Ott S."/>
            <person name="Bowen H."/>
            <person name="Vavikolanu K."/>
            <person name="Mehta A."/>
            <person name="Aluvathingal J."/>
            <person name="Nadendla S."/>
            <person name="Yan Y."/>
            <person name="Sichtig H."/>
        </authorList>
    </citation>
    <scope>NUCLEOTIDE SEQUENCE [LARGE SCALE GENOMIC DNA]</scope>
    <source>
        <strain evidence="1 8">FDAARGOS_1229</strain>
    </source>
</reference>
<evidence type="ECO:0000313" key="6">
    <source>
        <dbReference type="Proteomes" id="UP000286038"/>
    </source>
</evidence>
<organism evidence="3 7">
    <name type="scientific">Butyricimonas virosa</name>
    <dbReference type="NCBI Taxonomy" id="544645"/>
    <lineage>
        <taxon>Bacteria</taxon>
        <taxon>Pseudomonadati</taxon>
        <taxon>Bacteroidota</taxon>
        <taxon>Bacteroidia</taxon>
        <taxon>Bacteroidales</taxon>
        <taxon>Odoribacteraceae</taxon>
        <taxon>Butyricimonas</taxon>
    </lineage>
</organism>
<evidence type="ECO:0000313" key="3">
    <source>
        <dbReference type="EMBL" id="RGY10334.1"/>
    </source>
</evidence>
<protein>
    <submittedName>
        <fullName evidence="3">Uncharacterized protein</fullName>
    </submittedName>
</protein>
<proteinExistence type="predicted"/>
<dbReference type="RefSeq" id="WP_117722911.1">
    <property type="nucleotide sequence ID" value="NZ_CABJDM010000060.1"/>
</dbReference>
<dbReference type="EMBL" id="QSCR01000084">
    <property type="protein sequence ID" value="RGY10334.1"/>
    <property type="molecule type" value="Genomic_DNA"/>
</dbReference>
<evidence type="ECO:0000313" key="1">
    <source>
        <dbReference type="EMBL" id="QRO51560.1"/>
    </source>
</evidence>
<name>A0A413IH69_9BACT</name>
<evidence type="ECO:0000313" key="4">
    <source>
        <dbReference type="EMBL" id="RHM37460.1"/>
    </source>
</evidence>
<evidence type="ECO:0000313" key="2">
    <source>
        <dbReference type="EMBL" id="RGV28535.1"/>
    </source>
</evidence>
<dbReference type="OrthoDB" id="982884at2"/>
<dbReference type="Proteomes" id="UP000286063">
    <property type="component" value="Unassembled WGS sequence"/>
</dbReference>
<dbReference type="AlphaFoldDB" id="A0A413IH69"/>
<dbReference type="EMBL" id="CP069450">
    <property type="protein sequence ID" value="QRO51560.1"/>
    <property type="molecule type" value="Genomic_DNA"/>
</dbReference>
<dbReference type="Proteomes" id="UP000283589">
    <property type="component" value="Unassembled WGS sequence"/>
</dbReference>
<dbReference type="Proteomes" id="UP000654720">
    <property type="component" value="Chromosome"/>
</dbReference>
<gene>
    <name evidence="2" type="ORF">DWW18_21420</name>
    <name evidence="4" type="ORF">DWZ68_18500</name>
    <name evidence="3" type="ORF">DXA50_20385</name>
    <name evidence="1" type="ORF">I6J59_08185</name>
</gene>
<dbReference type="Proteomes" id="UP000286038">
    <property type="component" value="Unassembled WGS sequence"/>
</dbReference>
<reference evidence="5 6" key="1">
    <citation type="submission" date="2018-08" db="EMBL/GenBank/DDBJ databases">
        <title>A genome reference for cultivated species of the human gut microbiota.</title>
        <authorList>
            <person name="Zou Y."/>
            <person name="Xue W."/>
            <person name="Luo G."/>
        </authorList>
    </citation>
    <scope>NUCLEOTIDE SEQUENCE [LARGE SCALE GENOMIC DNA]</scope>
    <source>
        <strain evidence="2 5">AF14-49</strain>
        <strain evidence="4 6">AF34-33</strain>
        <strain evidence="3 7">OF02-7</strain>
    </source>
</reference>
<dbReference type="GeneID" id="93095520"/>
<keyword evidence="8" id="KW-1185">Reference proteome</keyword>
<sequence length="100" mass="11751">MMVKDNIIMSFMTRLKSIIDFNLVEIVDYWDGDLLAIGIKRGCKLVYLAANKSINSRLITYDFDFEIINEDQIDNIKVIKESRNVSERETIDEIREFLNI</sequence>